<organism evidence="5">
    <name type="scientific">Schistocephalus solidus</name>
    <name type="common">Tapeworm</name>
    <dbReference type="NCBI Taxonomy" id="70667"/>
    <lineage>
        <taxon>Eukaryota</taxon>
        <taxon>Metazoa</taxon>
        <taxon>Spiralia</taxon>
        <taxon>Lophotrochozoa</taxon>
        <taxon>Platyhelminthes</taxon>
        <taxon>Cestoda</taxon>
        <taxon>Eucestoda</taxon>
        <taxon>Diphyllobothriidea</taxon>
        <taxon>Diphyllobothriidae</taxon>
        <taxon>Schistocephalus</taxon>
    </lineage>
</organism>
<dbReference type="EMBL" id="UYSU01000668">
    <property type="protein sequence ID" value="VDL86101.1"/>
    <property type="molecule type" value="Genomic_DNA"/>
</dbReference>
<proteinExistence type="predicted"/>
<evidence type="ECO:0000313" key="5">
    <source>
        <dbReference type="WBParaSite" id="SSLN_0000074901-mRNA-1"/>
    </source>
</evidence>
<keyword evidence="1" id="KW-1133">Transmembrane helix</keyword>
<dbReference type="GO" id="GO:0043195">
    <property type="term" value="C:terminal bouton"/>
    <property type="evidence" value="ECO:0007669"/>
    <property type="project" value="TreeGrafter"/>
</dbReference>
<accession>A0A183S920</accession>
<gene>
    <name evidence="3" type="ORF">SSLN_LOCUS718</name>
</gene>
<dbReference type="Proteomes" id="UP000275846">
    <property type="component" value="Unassembled WGS sequence"/>
</dbReference>
<dbReference type="InterPro" id="IPR010439">
    <property type="entry name" value="MUN_dom"/>
</dbReference>
<keyword evidence="1" id="KW-0812">Transmembrane</keyword>
<keyword evidence="4" id="KW-1185">Reference proteome</keyword>
<dbReference type="PANTHER" id="PTHR10480:SF12">
    <property type="entry name" value="UNC-13, ISOFORM E"/>
    <property type="match status" value="1"/>
</dbReference>
<dbReference type="GO" id="GO:0016081">
    <property type="term" value="P:synaptic vesicle docking"/>
    <property type="evidence" value="ECO:0007669"/>
    <property type="project" value="TreeGrafter"/>
</dbReference>
<dbReference type="Pfam" id="PF00168">
    <property type="entry name" value="C2"/>
    <property type="match status" value="1"/>
</dbReference>
<dbReference type="InterPro" id="IPR014772">
    <property type="entry name" value="Munc13_dom-2"/>
</dbReference>
<dbReference type="GO" id="GO:0016082">
    <property type="term" value="P:synaptic vesicle priming"/>
    <property type="evidence" value="ECO:0007669"/>
    <property type="project" value="TreeGrafter"/>
</dbReference>
<dbReference type="GO" id="GO:0017075">
    <property type="term" value="F:syntaxin-1 binding"/>
    <property type="evidence" value="ECO:0007669"/>
    <property type="project" value="TreeGrafter"/>
</dbReference>
<dbReference type="GO" id="GO:0098831">
    <property type="term" value="C:presynaptic active zone cytoplasmic component"/>
    <property type="evidence" value="ECO:0007669"/>
    <property type="project" value="TreeGrafter"/>
</dbReference>
<dbReference type="GO" id="GO:0042734">
    <property type="term" value="C:presynaptic membrane"/>
    <property type="evidence" value="ECO:0007669"/>
    <property type="project" value="TreeGrafter"/>
</dbReference>
<dbReference type="InterPro" id="IPR027080">
    <property type="entry name" value="Unc-13"/>
</dbReference>
<evidence type="ECO:0000256" key="1">
    <source>
        <dbReference type="SAM" id="Phobius"/>
    </source>
</evidence>
<dbReference type="OrthoDB" id="5831756at2759"/>
<reference evidence="5" key="1">
    <citation type="submission" date="2016-06" db="UniProtKB">
        <authorList>
            <consortium name="WormBaseParasite"/>
        </authorList>
    </citation>
    <scope>IDENTIFICATION</scope>
</reference>
<keyword evidence="1" id="KW-0472">Membrane</keyword>
<dbReference type="STRING" id="70667.A0A183S920"/>
<dbReference type="InterPro" id="IPR000008">
    <property type="entry name" value="C2_dom"/>
</dbReference>
<dbReference type="InterPro" id="IPR035892">
    <property type="entry name" value="C2_domain_sf"/>
</dbReference>
<dbReference type="GO" id="GO:0061789">
    <property type="term" value="P:dense core granule priming"/>
    <property type="evidence" value="ECO:0007669"/>
    <property type="project" value="TreeGrafter"/>
</dbReference>
<dbReference type="GO" id="GO:0019992">
    <property type="term" value="F:diacylglycerol binding"/>
    <property type="evidence" value="ECO:0007669"/>
    <property type="project" value="InterPro"/>
</dbReference>
<dbReference type="GO" id="GO:0031594">
    <property type="term" value="C:neuromuscular junction"/>
    <property type="evidence" value="ECO:0007669"/>
    <property type="project" value="TreeGrafter"/>
</dbReference>
<dbReference type="Pfam" id="PF06292">
    <property type="entry name" value="MUN"/>
    <property type="match status" value="1"/>
</dbReference>
<protein>
    <submittedName>
        <fullName evidence="5">MHD2 domain-containing protein</fullName>
    </submittedName>
</protein>
<evidence type="ECO:0000259" key="2">
    <source>
        <dbReference type="PROSITE" id="PS51259"/>
    </source>
</evidence>
<dbReference type="WBParaSite" id="SSLN_0000074901-mRNA-1">
    <property type="protein sequence ID" value="SSLN_0000074901-mRNA-1"/>
    <property type="gene ID" value="SSLN_0000074901"/>
</dbReference>
<dbReference type="GO" id="GO:0030672">
    <property type="term" value="C:synaptic vesicle membrane"/>
    <property type="evidence" value="ECO:0007669"/>
    <property type="project" value="TreeGrafter"/>
</dbReference>
<dbReference type="GO" id="GO:0005516">
    <property type="term" value="F:calmodulin binding"/>
    <property type="evidence" value="ECO:0007669"/>
    <property type="project" value="TreeGrafter"/>
</dbReference>
<name>A0A183S920_SCHSO</name>
<reference evidence="3 4" key="2">
    <citation type="submission" date="2018-11" db="EMBL/GenBank/DDBJ databases">
        <authorList>
            <consortium name="Pathogen Informatics"/>
        </authorList>
    </citation>
    <scope>NUCLEOTIDE SEQUENCE [LARGE SCALE GENOMIC DNA]</scope>
    <source>
        <strain evidence="3 4">NST_G2</strain>
    </source>
</reference>
<dbReference type="SUPFAM" id="SSF49562">
    <property type="entry name" value="C2 domain (Calcium/lipid-binding domain, CaLB)"/>
    <property type="match status" value="1"/>
</dbReference>
<evidence type="ECO:0000313" key="4">
    <source>
        <dbReference type="Proteomes" id="UP000275846"/>
    </source>
</evidence>
<dbReference type="GO" id="GO:0099525">
    <property type="term" value="P:presynaptic dense core vesicle exocytosis"/>
    <property type="evidence" value="ECO:0007669"/>
    <property type="project" value="TreeGrafter"/>
</dbReference>
<sequence>MDHFESTLSVYADICEKTVLKRILKEISKETGAASLKNLTPWHCQILNMALEAIKNYFHAGGSGLKNTYLERSPELQSLQYALSLYTQTTDSLIKIFVSTQTAQDKPAVEDGVGELSIQVDLFRHPSHGEHRVTVTTGIRIVRRIKFLSQRSRLLLPKMMFVIEQGSRRGDDIQPRSEAHSINPELNWSKLVMVNLLCCYFWMTLYLIFFSKHHCPVFSTVIAANNLKWVTNGTFRPFVEVNLIGPLLAQKKRKFATKTKSNVWSPMFNESCTL</sequence>
<dbReference type="GO" id="GO:0035249">
    <property type="term" value="P:synaptic transmission, glutamatergic"/>
    <property type="evidence" value="ECO:0007669"/>
    <property type="project" value="TreeGrafter"/>
</dbReference>
<evidence type="ECO:0000313" key="3">
    <source>
        <dbReference type="EMBL" id="VDL86101.1"/>
    </source>
</evidence>
<dbReference type="AlphaFoldDB" id="A0A183S920"/>
<dbReference type="PROSITE" id="PS51259">
    <property type="entry name" value="MHD2"/>
    <property type="match status" value="1"/>
</dbReference>
<dbReference type="Gene3D" id="1.20.58.1100">
    <property type="match status" value="2"/>
</dbReference>
<dbReference type="Gene3D" id="2.60.40.150">
    <property type="entry name" value="C2 domain"/>
    <property type="match status" value="1"/>
</dbReference>
<feature type="transmembrane region" description="Helical" evidence="1">
    <location>
        <begin position="191"/>
        <end position="210"/>
    </location>
</feature>
<dbReference type="PANTHER" id="PTHR10480">
    <property type="entry name" value="PROTEIN UNC-13 HOMOLOG"/>
    <property type="match status" value="1"/>
</dbReference>
<feature type="domain" description="MHD2" evidence="2">
    <location>
        <begin position="1"/>
        <end position="97"/>
    </location>
</feature>